<evidence type="ECO:0000313" key="1">
    <source>
        <dbReference type="EMBL" id="TCC89290.1"/>
    </source>
</evidence>
<comment type="caution">
    <text evidence="1">The sequence shown here is derived from an EMBL/GenBank/DDBJ whole genome shotgun (WGS) entry which is preliminary data.</text>
</comment>
<keyword evidence="2" id="KW-1185">Reference proteome</keyword>
<dbReference type="AlphaFoldDB" id="A0A4R0MQZ6"/>
<dbReference type="Gene3D" id="3.30.420.250">
    <property type="match status" value="1"/>
</dbReference>
<dbReference type="CDD" id="cd24013">
    <property type="entry name" value="ASKHA_ATPase_BT3980-like"/>
    <property type="match status" value="1"/>
</dbReference>
<dbReference type="Gene3D" id="3.30.420.260">
    <property type="match status" value="1"/>
</dbReference>
<dbReference type="InterPro" id="IPR024213">
    <property type="entry name" value="DUF3822"/>
</dbReference>
<dbReference type="RefSeq" id="WP_131554277.1">
    <property type="nucleotide sequence ID" value="NZ_SJSK01000004.1"/>
</dbReference>
<protein>
    <submittedName>
        <fullName evidence="1">DUF3822 family protein</fullName>
    </submittedName>
</protein>
<gene>
    <name evidence="1" type="ORF">EZ428_16475</name>
</gene>
<dbReference type="Pfam" id="PF12864">
    <property type="entry name" value="DUF3822"/>
    <property type="match status" value="1"/>
</dbReference>
<evidence type="ECO:0000313" key="2">
    <source>
        <dbReference type="Proteomes" id="UP000292884"/>
    </source>
</evidence>
<accession>A0A4R0MQZ6</accession>
<reference evidence="1 2" key="1">
    <citation type="submission" date="2019-02" db="EMBL/GenBank/DDBJ databases">
        <title>Pedobacter sp. RP-1-13 sp. nov., isolated from Arctic soil.</title>
        <authorList>
            <person name="Dahal R.H."/>
        </authorList>
    </citation>
    <scope>NUCLEOTIDE SEQUENCE [LARGE SCALE GENOMIC DNA]</scope>
    <source>
        <strain evidence="1 2">RP-1-13</strain>
    </source>
</reference>
<name>A0A4R0MQZ6_9SPHI</name>
<proteinExistence type="predicted"/>
<dbReference type="Proteomes" id="UP000292884">
    <property type="component" value="Unassembled WGS sequence"/>
</dbReference>
<dbReference type="EMBL" id="SJSK01000004">
    <property type="protein sequence ID" value="TCC89290.1"/>
    <property type="molecule type" value="Genomic_DNA"/>
</dbReference>
<organism evidence="1 2">
    <name type="scientific">Pedobacter frigiditerrae</name>
    <dbReference type="NCBI Taxonomy" id="2530452"/>
    <lineage>
        <taxon>Bacteria</taxon>
        <taxon>Pseudomonadati</taxon>
        <taxon>Bacteroidota</taxon>
        <taxon>Sphingobacteriia</taxon>
        <taxon>Sphingobacteriales</taxon>
        <taxon>Sphingobacteriaceae</taxon>
        <taxon>Pedobacter</taxon>
    </lineage>
</organism>
<dbReference type="OrthoDB" id="765136at2"/>
<sequence length="273" mass="30924">MDNNSILLIDPTFDPASASACNLLVKVGLDNFSYAIINKETKQVNAIFDEQECENGAQKFAERLKTDSYLKLPYQQVKFAIHTENTIAIPNDLFNEKDLESHSQFFTEAHAGNLYSQAQNHFGFTTIFTLPKATDETLGEFTNGRKFEQNAGLLSLAEKLEATTLVLDFTVASFNVLFIKNQQVVFQQCYEIENVEEFNYYILLIINQLNINLKETALNISGIINEGDEKYNCLLKYFSKADFIAIANDLNQEVLDDMPAHYYSSLLALDQCV</sequence>